<keyword evidence="15" id="KW-1185">Reference proteome</keyword>
<dbReference type="AlphaFoldDB" id="A0A0D9Z325"/>
<evidence type="ECO:0000256" key="3">
    <source>
        <dbReference type="ARBA" id="ARBA00022679"/>
    </source>
</evidence>
<dbReference type="CDD" id="cd02537">
    <property type="entry name" value="GT8_Glycogenin"/>
    <property type="match status" value="1"/>
</dbReference>
<evidence type="ECO:0000256" key="1">
    <source>
        <dbReference type="ARBA" id="ARBA00004323"/>
    </source>
</evidence>
<evidence type="ECO:0000256" key="6">
    <source>
        <dbReference type="ARBA" id="ARBA00022989"/>
    </source>
</evidence>
<dbReference type="GO" id="GO:0046872">
    <property type="term" value="F:metal ion binding"/>
    <property type="evidence" value="ECO:0007669"/>
    <property type="project" value="UniProtKB-KW"/>
</dbReference>
<keyword evidence="5" id="KW-0479">Metal-binding</keyword>
<evidence type="ECO:0000256" key="13">
    <source>
        <dbReference type="SAM" id="Phobius"/>
    </source>
</evidence>
<dbReference type="Proteomes" id="UP000026961">
    <property type="component" value="Chromosome 3"/>
</dbReference>
<evidence type="ECO:0000313" key="15">
    <source>
        <dbReference type="Proteomes" id="UP000026961"/>
    </source>
</evidence>
<dbReference type="STRING" id="40148.A0A0D9Z325"/>
<keyword evidence="9" id="KW-0961">Cell wall biogenesis/degradation</keyword>
<name>A0A0D9Z325_9ORYZ</name>
<accession>A0A0D9Z325</accession>
<organism evidence="14">
    <name type="scientific">Oryza glumipatula</name>
    <dbReference type="NCBI Taxonomy" id="40148"/>
    <lineage>
        <taxon>Eukaryota</taxon>
        <taxon>Viridiplantae</taxon>
        <taxon>Streptophyta</taxon>
        <taxon>Embryophyta</taxon>
        <taxon>Tracheophyta</taxon>
        <taxon>Spermatophyta</taxon>
        <taxon>Magnoliopsida</taxon>
        <taxon>Liliopsida</taxon>
        <taxon>Poales</taxon>
        <taxon>Poaceae</taxon>
        <taxon>BOP clade</taxon>
        <taxon>Oryzoideae</taxon>
        <taxon>Oryzeae</taxon>
        <taxon>Oryzinae</taxon>
        <taxon>Oryza</taxon>
    </lineage>
</organism>
<dbReference type="SUPFAM" id="SSF53448">
    <property type="entry name" value="Nucleotide-diphospho-sugar transferases"/>
    <property type="match status" value="1"/>
</dbReference>
<evidence type="ECO:0000256" key="5">
    <source>
        <dbReference type="ARBA" id="ARBA00022723"/>
    </source>
</evidence>
<sequence>MQRRPGLGKTARTSARDARQPRRRRTTRGQASPAVCAIGMGVTGGAGEAVKPSSSSSLSPVAGLRAAAIVKLNAAFLAFFFLAYMALLLHPKYSYLLDSGAASSLVRCTAFRDACTPATTSTAQLSRKLGGVAANKAVAAAAAERIVNAGRAPAMFDELRGRLRMGLVNIGRDELLALGVEGDAVGVDFERVSDMFRWSDLFPEWIDEEEDDEGPSCPELPMPDFSRYGDVDVVVASLPCNRSDAAWNRDVFRLQVHLVTAHMAARKGRRHHAGGGGRVRVVVRSECEPMMDLFRTDHLGLGVNLFSWIGIQEVFNVSELTAAAATAGRPRREAYATVLHSSDTYLCGAIVLAQSIRRAGSTRDLVLLHDHTVSKPALAALVAAGWTPRKIKRIRNPRAERGTYNEYNYSKFRLWQLTDYDRVVFVDADILVLRDLDALFGFPQLTAVGNDGSLFNSGVMVIEPSQCTFESLIRQRRTIRSYNGGDQGFLNEVFVWWHRLPRRVNYLKNFWANTTAERALKERLFRADPAEVWSIHYLGLKPWTCYRDYDCNWNIGDQRVYASDAAHARWWQVYDDMGEAMRSPCRLSERRKIEIAWDRHLAEEAGFSDHHWKINITDPRKWE</sequence>
<feature type="transmembrane region" description="Helical" evidence="13">
    <location>
        <begin position="66"/>
        <end position="89"/>
    </location>
</feature>
<dbReference type="Gene3D" id="3.90.550.10">
    <property type="entry name" value="Spore Coat Polysaccharide Biosynthesis Protein SpsA, Chain A"/>
    <property type="match status" value="1"/>
</dbReference>
<evidence type="ECO:0000256" key="11">
    <source>
        <dbReference type="RuleBase" id="RU362027"/>
    </source>
</evidence>
<dbReference type="PANTHER" id="PTHR11183">
    <property type="entry name" value="GLYCOGENIN SUBFAMILY MEMBER"/>
    <property type="match status" value="1"/>
</dbReference>
<dbReference type="InterPro" id="IPR050587">
    <property type="entry name" value="GNT1/Glycosyltrans_8"/>
</dbReference>
<proteinExistence type="inferred from homology"/>
<keyword evidence="2" id="KW-0328">Glycosyltransferase</keyword>
<dbReference type="Gramene" id="OGLUM03G06190.1">
    <property type="protein sequence ID" value="OGLUM03G06190.1"/>
    <property type="gene ID" value="OGLUM03G06190"/>
</dbReference>
<reference evidence="14" key="2">
    <citation type="submission" date="2018-05" db="EMBL/GenBank/DDBJ databases">
        <title>OgluRS3 (Oryza glumaepatula Reference Sequence Version 3).</title>
        <authorList>
            <person name="Zhang J."/>
            <person name="Kudrna D."/>
            <person name="Lee S."/>
            <person name="Talag J."/>
            <person name="Welchert J."/>
            <person name="Wing R.A."/>
        </authorList>
    </citation>
    <scope>NUCLEOTIDE SEQUENCE [LARGE SCALE GENOMIC DNA]</scope>
</reference>
<evidence type="ECO:0000313" key="14">
    <source>
        <dbReference type="EnsemblPlants" id="OGLUM03G06190.1"/>
    </source>
</evidence>
<evidence type="ECO:0000256" key="7">
    <source>
        <dbReference type="ARBA" id="ARBA00023136"/>
    </source>
</evidence>
<evidence type="ECO:0000256" key="10">
    <source>
        <dbReference type="ARBA" id="ARBA00038162"/>
    </source>
</evidence>
<dbReference type="FunFam" id="3.90.550.10:FF:000018">
    <property type="entry name" value="Hexosyltransferase"/>
    <property type="match status" value="1"/>
</dbReference>
<evidence type="ECO:0000256" key="2">
    <source>
        <dbReference type="ARBA" id="ARBA00022676"/>
    </source>
</evidence>
<comment type="subcellular location">
    <subcellularLocation>
        <location evidence="1">Golgi apparatus membrane</location>
        <topology evidence="1">Single-pass type II membrane protein</topology>
    </subcellularLocation>
</comment>
<dbReference type="GO" id="GO:0016757">
    <property type="term" value="F:glycosyltransferase activity"/>
    <property type="evidence" value="ECO:0007669"/>
    <property type="project" value="UniProtKB-KW"/>
</dbReference>
<keyword evidence="3" id="KW-0808">Transferase</keyword>
<dbReference type="EC" id="2.4.1.-" evidence="11"/>
<keyword evidence="8" id="KW-0464">Manganese</keyword>
<comment type="similarity">
    <text evidence="10">Belongs to the glycosyltransferase 8 family. Glycogenin subfamily.</text>
</comment>
<dbReference type="Pfam" id="PF01501">
    <property type="entry name" value="Glyco_transf_8"/>
    <property type="match status" value="1"/>
</dbReference>
<evidence type="ECO:0000256" key="4">
    <source>
        <dbReference type="ARBA" id="ARBA00022692"/>
    </source>
</evidence>
<dbReference type="InterPro" id="IPR002495">
    <property type="entry name" value="Glyco_trans_8"/>
</dbReference>
<dbReference type="InterPro" id="IPR029044">
    <property type="entry name" value="Nucleotide-diphossugar_trans"/>
</dbReference>
<keyword evidence="6 13" id="KW-1133">Transmembrane helix</keyword>
<evidence type="ECO:0000256" key="8">
    <source>
        <dbReference type="ARBA" id="ARBA00023211"/>
    </source>
</evidence>
<protein>
    <recommendedName>
        <fullName evidence="11">Hexosyltransferase</fullName>
        <ecNumber evidence="11">2.4.1.-</ecNumber>
    </recommendedName>
</protein>
<dbReference type="eggNOG" id="KOG1950">
    <property type="taxonomic scope" value="Eukaryota"/>
</dbReference>
<reference evidence="14" key="1">
    <citation type="submission" date="2015-04" db="UniProtKB">
        <authorList>
            <consortium name="EnsemblPlants"/>
        </authorList>
    </citation>
    <scope>IDENTIFICATION</scope>
</reference>
<evidence type="ECO:0000256" key="12">
    <source>
        <dbReference type="SAM" id="MobiDB-lite"/>
    </source>
</evidence>
<dbReference type="GO" id="GO:0000139">
    <property type="term" value="C:Golgi membrane"/>
    <property type="evidence" value="ECO:0007669"/>
    <property type="project" value="UniProtKB-SubCell"/>
</dbReference>
<keyword evidence="7 13" id="KW-0472">Membrane</keyword>
<evidence type="ECO:0000256" key="9">
    <source>
        <dbReference type="ARBA" id="ARBA00023316"/>
    </source>
</evidence>
<dbReference type="HOGENOM" id="CLU_023070_1_0_1"/>
<dbReference type="GO" id="GO:0071555">
    <property type="term" value="P:cell wall organization"/>
    <property type="evidence" value="ECO:0007669"/>
    <property type="project" value="UniProtKB-KW"/>
</dbReference>
<keyword evidence="4 13" id="KW-0812">Transmembrane</keyword>
<dbReference type="EnsemblPlants" id="OGLUM03G06190.1">
    <property type="protein sequence ID" value="OGLUM03G06190.1"/>
    <property type="gene ID" value="OGLUM03G06190"/>
</dbReference>
<feature type="region of interest" description="Disordered" evidence="12">
    <location>
        <begin position="1"/>
        <end position="31"/>
    </location>
</feature>